<accession>A0A5C7S357</accession>
<evidence type="ECO:0000256" key="1">
    <source>
        <dbReference type="PIRSR" id="PIRSR000846-1"/>
    </source>
</evidence>
<evidence type="ECO:0000259" key="4">
    <source>
        <dbReference type="Pfam" id="PF19327"/>
    </source>
</evidence>
<feature type="domain" description="Ap4A phosphorylase 1/2 N-terminal" evidence="4">
    <location>
        <begin position="43"/>
        <end position="200"/>
    </location>
</feature>
<evidence type="ECO:0000313" key="5">
    <source>
        <dbReference type="EMBL" id="TXH77692.1"/>
    </source>
</evidence>
<dbReference type="InterPro" id="IPR009163">
    <property type="entry name" value="Ap4A_phos1/2"/>
</dbReference>
<dbReference type="Pfam" id="PF09830">
    <property type="entry name" value="ATP_transf"/>
    <property type="match status" value="1"/>
</dbReference>
<dbReference type="InterPro" id="IPR045759">
    <property type="entry name" value="Ap4A_phos1/2_N"/>
</dbReference>
<dbReference type="PANTHER" id="PTHR38420:SF1">
    <property type="entry name" value="PUTATIVE (AFU_ORTHOLOGUE AFUA_5G14690)-RELATED"/>
    <property type="match status" value="1"/>
</dbReference>
<evidence type="ECO:0000259" key="3">
    <source>
        <dbReference type="Pfam" id="PF09830"/>
    </source>
</evidence>
<feature type="domain" description="ATP adenylyltransferase C-terminal" evidence="3">
    <location>
        <begin position="218"/>
        <end position="325"/>
    </location>
</feature>
<protein>
    <submittedName>
        <fullName evidence="5">Phosphorylase</fullName>
    </submittedName>
</protein>
<dbReference type="GO" id="GO:0003877">
    <property type="term" value="F:ATP:ADP adenylyltransferase activity"/>
    <property type="evidence" value="ECO:0007669"/>
    <property type="project" value="InterPro"/>
</dbReference>
<dbReference type="SUPFAM" id="SSF54197">
    <property type="entry name" value="HIT-like"/>
    <property type="match status" value="1"/>
</dbReference>
<dbReference type="Pfam" id="PF19327">
    <property type="entry name" value="Ap4A_phos_N"/>
    <property type="match status" value="1"/>
</dbReference>
<organism evidence="5 6">
    <name type="scientific">Thauera aminoaromatica</name>
    <dbReference type="NCBI Taxonomy" id="164330"/>
    <lineage>
        <taxon>Bacteria</taxon>
        <taxon>Pseudomonadati</taxon>
        <taxon>Pseudomonadota</taxon>
        <taxon>Betaproteobacteria</taxon>
        <taxon>Rhodocyclales</taxon>
        <taxon>Zoogloeaceae</taxon>
        <taxon>Thauera</taxon>
    </lineage>
</organism>
<dbReference type="EMBL" id="SSFD01000412">
    <property type="protein sequence ID" value="TXH77692.1"/>
    <property type="molecule type" value="Genomic_DNA"/>
</dbReference>
<proteinExistence type="predicted"/>
<feature type="region of interest" description="Disordered" evidence="2">
    <location>
        <begin position="1"/>
        <end position="45"/>
    </location>
</feature>
<feature type="compositionally biased region" description="Low complexity" evidence="2">
    <location>
        <begin position="1"/>
        <end position="32"/>
    </location>
</feature>
<dbReference type="PANTHER" id="PTHR38420">
    <property type="entry name" value="AP-4-A PHOSPHORYLASE II"/>
    <property type="match status" value="1"/>
</dbReference>
<dbReference type="GO" id="GO:0009117">
    <property type="term" value="P:nucleotide metabolic process"/>
    <property type="evidence" value="ECO:0007669"/>
    <property type="project" value="InterPro"/>
</dbReference>
<dbReference type="Gene3D" id="3.30.428.70">
    <property type="match status" value="1"/>
</dbReference>
<name>A0A5C7S357_THASP</name>
<dbReference type="Proteomes" id="UP000321192">
    <property type="component" value="Unassembled WGS sequence"/>
</dbReference>
<dbReference type="RefSeq" id="WP_276663030.1">
    <property type="nucleotide sequence ID" value="NZ_SSFD01000412.1"/>
</dbReference>
<dbReference type="GO" id="GO:0005524">
    <property type="term" value="F:ATP binding"/>
    <property type="evidence" value="ECO:0007669"/>
    <property type="project" value="InterPro"/>
</dbReference>
<dbReference type="InterPro" id="IPR036265">
    <property type="entry name" value="HIT-like_sf"/>
</dbReference>
<reference evidence="5 6" key="1">
    <citation type="submission" date="2018-09" db="EMBL/GenBank/DDBJ databases">
        <title>Metagenome Assembled Genomes from an Advanced Water Purification Facility.</title>
        <authorList>
            <person name="Stamps B.W."/>
            <person name="Spear J.R."/>
        </authorList>
    </citation>
    <scope>NUCLEOTIDE SEQUENCE [LARGE SCALE GENOMIC DNA]</scope>
    <source>
        <strain evidence="5">Bin_27_1</strain>
    </source>
</reference>
<sequence>MTSTPTARDPASDAAPASASAPAHRSPSDAAALTAHPPSSARSRADDLLERTDHVIAAALASGALQPIRTELDWLEQDGLRFSVRWVSSLALKDRARVDTVTARRPDFNPFLPPEPALTVAALGADHLVVLNKFPVIDRHLLIVTRRFEDQSTPLGGADFAALAAVVGAHGGLGFYNGGRIAGASQAHKHLQWVPAQASALEDFLPPLRPGAAAENLALPWAHAAVGMDESAWSHPDDAGSVLLAAYRLACERLELPCDADPMPPYNLLVSRGALLLVPRTREKWDDVSLNSLAWAGSLFVRDRAQIDGLRRHGPLEVLAAVGRPRGG</sequence>
<evidence type="ECO:0000256" key="2">
    <source>
        <dbReference type="SAM" id="MobiDB-lite"/>
    </source>
</evidence>
<gene>
    <name evidence="5" type="ORF">E6Q80_24220</name>
</gene>
<dbReference type="AlphaFoldDB" id="A0A5C7S357"/>
<feature type="active site" description="Nucleophile" evidence="1">
    <location>
        <position position="190"/>
    </location>
</feature>
<dbReference type="InterPro" id="IPR019200">
    <property type="entry name" value="ATP_adenylylTrfase_C"/>
</dbReference>
<comment type="caution">
    <text evidence="5">The sequence shown here is derived from an EMBL/GenBank/DDBJ whole genome shotgun (WGS) entry which is preliminary data.</text>
</comment>
<dbReference type="InterPro" id="IPR043171">
    <property type="entry name" value="Ap4A_phos1/2-like"/>
</dbReference>
<dbReference type="PIRSF" id="PIRSF000846">
    <property type="entry name" value="ATP_adenylyltr"/>
    <property type="match status" value="1"/>
</dbReference>
<evidence type="ECO:0000313" key="6">
    <source>
        <dbReference type="Proteomes" id="UP000321192"/>
    </source>
</evidence>